<protein>
    <submittedName>
        <fullName evidence="1">DUF3737 family protein</fullName>
    </submittedName>
</protein>
<reference evidence="1" key="1">
    <citation type="submission" date="2020-10" db="EMBL/GenBank/DDBJ databases">
        <authorList>
            <person name="Gilroy R."/>
        </authorList>
    </citation>
    <scope>NUCLEOTIDE SEQUENCE</scope>
    <source>
        <strain evidence="1">CHK121-14286</strain>
    </source>
</reference>
<comment type="caution">
    <text evidence="1">The sequence shown here is derived from an EMBL/GenBank/DDBJ whole genome shotgun (WGS) entry which is preliminary data.</text>
</comment>
<organism evidence="1 2">
    <name type="scientific">Candidatus Fimimonas gallinarum</name>
    <dbReference type="NCBI Taxonomy" id="2840821"/>
    <lineage>
        <taxon>Bacteria</taxon>
        <taxon>Pseudomonadati</taxon>
        <taxon>Myxococcota</taxon>
        <taxon>Myxococcia</taxon>
        <taxon>Myxococcales</taxon>
        <taxon>Cystobacterineae</taxon>
        <taxon>Myxococcaceae</taxon>
        <taxon>Myxococcaceae incertae sedis</taxon>
        <taxon>Candidatus Fimimonas</taxon>
    </lineage>
</organism>
<dbReference type="Proteomes" id="UP000824200">
    <property type="component" value="Unassembled WGS sequence"/>
</dbReference>
<dbReference type="Pfam" id="PF12541">
    <property type="entry name" value="DUF3737"/>
    <property type="match status" value="1"/>
</dbReference>
<dbReference type="InterPro" id="IPR011050">
    <property type="entry name" value="Pectin_lyase_fold/virulence"/>
</dbReference>
<dbReference type="SUPFAM" id="SSF51126">
    <property type="entry name" value="Pectin lyase-like"/>
    <property type="match status" value="1"/>
</dbReference>
<gene>
    <name evidence="1" type="ORF">IAC95_01940</name>
</gene>
<dbReference type="Gene3D" id="2.160.20.10">
    <property type="entry name" value="Single-stranded right-handed beta-helix, Pectin lyase-like"/>
    <property type="match status" value="1"/>
</dbReference>
<proteinExistence type="predicted"/>
<dbReference type="EMBL" id="DVHL01000016">
    <property type="protein sequence ID" value="HIR65635.1"/>
    <property type="molecule type" value="Genomic_DNA"/>
</dbReference>
<evidence type="ECO:0000313" key="1">
    <source>
        <dbReference type="EMBL" id="HIR65635.1"/>
    </source>
</evidence>
<name>A0A9D1E3C3_9BACT</name>
<accession>A0A9D1E3C3</accession>
<dbReference type="InterPro" id="IPR022208">
    <property type="entry name" value="DUF3737"/>
</dbReference>
<reference evidence="1" key="2">
    <citation type="journal article" date="2021" name="PeerJ">
        <title>Extensive microbial diversity within the chicken gut microbiome revealed by metagenomics and culture.</title>
        <authorList>
            <person name="Gilroy R."/>
            <person name="Ravi A."/>
            <person name="Getino M."/>
            <person name="Pursley I."/>
            <person name="Horton D.L."/>
            <person name="Alikhan N.F."/>
            <person name="Baker D."/>
            <person name="Gharbi K."/>
            <person name="Hall N."/>
            <person name="Watson M."/>
            <person name="Adriaenssens E.M."/>
            <person name="Foster-Nyarko E."/>
            <person name="Jarju S."/>
            <person name="Secka A."/>
            <person name="Antonio M."/>
            <person name="Oren A."/>
            <person name="Chaudhuri R.R."/>
            <person name="La Ragione R."/>
            <person name="Hildebrand F."/>
            <person name="Pallen M.J."/>
        </authorList>
    </citation>
    <scope>NUCLEOTIDE SEQUENCE</scope>
    <source>
        <strain evidence="1">CHK121-14286</strain>
    </source>
</reference>
<dbReference type="AlphaFoldDB" id="A0A9D1E3C3"/>
<evidence type="ECO:0000313" key="2">
    <source>
        <dbReference type="Proteomes" id="UP000824200"/>
    </source>
</evidence>
<sequence length="281" mass="31865">MLKIQNKKFDEERALYALKNATLENCIFDGPADGESALKETADLTLTNCVFHLRYPLWHCHNFTLDDCEFSSTARAAMWYDEGGIFRRCTLQGIKAFRECSDIHLSDCKVDSPEFGWFCHNMTLDSCTVQAEYLFLKSDKLHLDNVNFEGKYSFQYVADSVVQNSVLVTKDAFWHAHNVTVKNCRVVGEYLGWYSDGLTLENCDIYGTQPLCYCKNLTLKNCTMHGCDLAFEKSEVVAQINGSVMSVKNPLKGKITADSIDELVLDKGYENACEIVTKKQI</sequence>
<dbReference type="InterPro" id="IPR012334">
    <property type="entry name" value="Pectin_lyas_fold"/>
</dbReference>